<evidence type="ECO:0000313" key="2">
    <source>
        <dbReference type="Proteomes" id="UP001165960"/>
    </source>
</evidence>
<proteinExistence type="predicted"/>
<keyword evidence="2" id="KW-1185">Reference proteome</keyword>
<accession>A0ACC2TPT9</accession>
<sequence length="981" mass="110517">MATKTLPEWEDQAYSKVLNASFRKVCTYTACSNSFPFELIFGLGLTTFSLKNPSICFLERLVEELKEENAPEPYLIDSSMLDRALMYILSDESSKVSAAQFLTGCWERAMVIRSNLATRGAATLSPDVLSARIESLDAARKLFISYIGLSIIYPDMFCTGPGSDEWFFARLLEGETSALNTLLDEIMQRFLGDGFEQFLGALFATMNIKLANLTISMNYSPYIKVISLLLSKKEAALALTQAPNWEPEETTPPPVLETSLLIGPLLLLSTFPDTKNPVHRDFFIDGSGESSKVDIPSTFFNLRSTNQNITASQFAIFDTIVRSGAEARDAFSRLVSRVLLANMKRTGLQVDKATVSSDRFILSLNQLLLRFALPFMDLNHSKVSRIEADFYRKSKLLSFQDEARLGATLEDFRAYIQTGEEKPVGFVSDVFHLLVAASHLGAVLVMQEHSRSERDLHEQERQMQRFEAGRDSWTGPMAPFNESMLKRLKANLVAAKALSQAREAFLMDPQFLDGFNRLYTLMMVFLLRQLDPSHTYPIKPLELPLLSDGESPPNVLVMLPEFYLEDAVEFYSFIARWRLEADVQLPLEELTVFATAFLTHGSAIHNPHLKLKLVELLGLLVQPTRTHPEGVIGATLVSHPVALKSLLSALLRFYVEVEHTGLASQFHDKFNVRFNICRLLRVMWPNPTHQTQMALLSQDMDFFVRLVNLLMNDTTYLLDESLSKLTEISTIQAEMEDPGWSARPAEERQERETLLSSDDRQAKMYVALSNENVHLLLQMTQSLPAPFLSSEIVTRLAAMLNYTLTALAGPRCAQLKVKRPERYQFRPRSLLTEILGIYLNLNTPVFARALAQDGRSYNPGLYRRAAGILSKHNLMEKTRLDEFANLANQAEKYHCEESQADADLGDIPEEFLDPLMFTLMTEPVVLPSSGMTIDLATIKAHLLSDNTDPFNRQPLQLSQCQPNLELKARIAEFLSQAKAKS</sequence>
<protein>
    <submittedName>
        <fullName evidence="1">Ubiquitin conjugation factor E4</fullName>
        <ecNumber evidence="1">2.3.2.27</ecNumber>
    </submittedName>
</protein>
<organism evidence="1 2">
    <name type="scientific">Entomophthora muscae</name>
    <dbReference type="NCBI Taxonomy" id="34485"/>
    <lineage>
        <taxon>Eukaryota</taxon>
        <taxon>Fungi</taxon>
        <taxon>Fungi incertae sedis</taxon>
        <taxon>Zoopagomycota</taxon>
        <taxon>Entomophthoromycotina</taxon>
        <taxon>Entomophthoromycetes</taxon>
        <taxon>Entomophthorales</taxon>
        <taxon>Entomophthoraceae</taxon>
        <taxon>Entomophthora</taxon>
    </lineage>
</organism>
<name>A0ACC2TPT9_9FUNG</name>
<keyword evidence="1" id="KW-0808">Transferase</keyword>
<gene>
    <name evidence="1" type="primary">UFD2_1</name>
    <name evidence="1" type="ORF">DSO57_1023994</name>
</gene>
<comment type="caution">
    <text evidence="1">The sequence shown here is derived from an EMBL/GenBank/DDBJ whole genome shotgun (WGS) entry which is preliminary data.</text>
</comment>
<reference evidence="1" key="1">
    <citation type="submission" date="2022-04" db="EMBL/GenBank/DDBJ databases">
        <title>Genome of the entomopathogenic fungus Entomophthora muscae.</title>
        <authorList>
            <person name="Elya C."/>
            <person name="Lovett B.R."/>
            <person name="Lee E."/>
            <person name="Macias A.M."/>
            <person name="Hajek A.E."/>
            <person name="De Bivort B.L."/>
            <person name="Kasson M.T."/>
            <person name="De Fine Licht H.H."/>
            <person name="Stajich J.E."/>
        </authorList>
    </citation>
    <scope>NUCLEOTIDE SEQUENCE</scope>
    <source>
        <strain evidence="1">Berkeley</strain>
    </source>
</reference>
<dbReference type="EC" id="2.3.2.27" evidence="1"/>
<dbReference type="EMBL" id="QTSX02002257">
    <property type="protein sequence ID" value="KAJ9076669.1"/>
    <property type="molecule type" value="Genomic_DNA"/>
</dbReference>
<dbReference type="Proteomes" id="UP001165960">
    <property type="component" value="Unassembled WGS sequence"/>
</dbReference>
<keyword evidence="1" id="KW-0012">Acyltransferase</keyword>
<evidence type="ECO:0000313" key="1">
    <source>
        <dbReference type="EMBL" id="KAJ9076669.1"/>
    </source>
</evidence>